<dbReference type="AlphaFoldDB" id="A0AAW0XI98"/>
<comment type="caution">
    <text evidence="1">The sequence shown here is derived from an EMBL/GenBank/DDBJ whole genome shotgun (WGS) entry which is preliminary data.</text>
</comment>
<keyword evidence="2" id="KW-1185">Reference proteome</keyword>
<feature type="non-terminal residue" evidence="1">
    <location>
        <position position="189"/>
    </location>
</feature>
<protein>
    <submittedName>
        <fullName evidence="1">Uncharacterized protein</fullName>
    </submittedName>
</protein>
<sequence length="189" mass="22433">MVTMAAYTFQSMDDTGVIYFSRPWYVREDSVDVPKDFNGKINVAFIKIAILKKLESRKEAVHHVHKVQIEINNCIIEDCLQLDPGTHIKIKIGPDKPIMKYLRQKRRGFQSEEEIQWREDPFKITMTSELAGLEAIWTQAAEQLEFWNWDRQPLWSDPQSSWVRRIKHKYKTWMPLPGVPMSKQKRKEE</sequence>
<dbReference type="Proteomes" id="UP001445076">
    <property type="component" value="Unassembled WGS sequence"/>
</dbReference>
<name>A0AAW0XI98_CHEQU</name>
<evidence type="ECO:0000313" key="1">
    <source>
        <dbReference type="EMBL" id="KAK8738981.1"/>
    </source>
</evidence>
<dbReference type="EMBL" id="JARKIK010000038">
    <property type="protein sequence ID" value="KAK8738981.1"/>
    <property type="molecule type" value="Genomic_DNA"/>
</dbReference>
<reference evidence="1 2" key="1">
    <citation type="journal article" date="2024" name="BMC Genomics">
        <title>Genome assembly of redclaw crayfish (Cherax quadricarinatus) provides insights into its immune adaptation and hypoxia tolerance.</title>
        <authorList>
            <person name="Liu Z."/>
            <person name="Zheng J."/>
            <person name="Li H."/>
            <person name="Fang K."/>
            <person name="Wang S."/>
            <person name="He J."/>
            <person name="Zhou D."/>
            <person name="Weng S."/>
            <person name="Chi M."/>
            <person name="Gu Z."/>
            <person name="He J."/>
            <person name="Li F."/>
            <person name="Wang M."/>
        </authorList>
    </citation>
    <scope>NUCLEOTIDE SEQUENCE [LARGE SCALE GENOMIC DNA]</scope>
    <source>
        <strain evidence="1">ZL_2023a</strain>
    </source>
</reference>
<evidence type="ECO:0000313" key="2">
    <source>
        <dbReference type="Proteomes" id="UP001445076"/>
    </source>
</evidence>
<proteinExistence type="predicted"/>
<organism evidence="1 2">
    <name type="scientific">Cherax quadricarinatus</name>
    <name type="common">Australian red claw crayfish</name>
    <dbReference type="NCBI Taxonomy" id="27406"/>
    <lineage>
        <taxon>Eukaryota</taxon>
        <taxon>Metazoa</taxon>
        <taxon>Ecdysozoa</taxon>
        <taxon>Arthropoda</taxon>
        <taxon>Crustacea</taxon>
        <taxon>Multicrustacea</taxon>
        <taxon>Malacostraca</taxon>
        <taxon>Eumalacostraca</taxon>
        <taxon>Eucarida</taxon>
        <taxon>Decapoda</taxon>
        <taxon>Pleocyemata</taxon>
        <taxon>Astacidea</taxon>
        <taxon>Parastacoidea</taxon>
        <taxon>Parastacidae</taxon>
        <taxon>Cherax</taxon>
    </lineage>
</organism>
<gene>
    <name evidence="1" type="ORF">OTU49_003772</name>
</gene>
<accession>A0AAW0XI98</accession>